<keyword evidence="1" id="KW-0472">Membrane</keyword>
<feature type="domain" description="WLGC" evidence="3">
    <location>
        <begin position="655"/>
        <end position="720"/>
    </location>
</feature>
<feature type="transmembrane region" description="Helical" evidence="1">
    <location>
        <begin position="324"/>
        <end position="341"/>
    </location>
</feature>
<evidence type="ECO:0000256" key="2">
    <source>
        <dbReference type="SAM" id="SignalP"/>
    </source>
</evidence>
<dbReference type="Pfam" id="PF26605">
    <property type="entry name" value="WLGC"/>
    <property type="match status" value="1"/>
</dbReference>
<dbReference type="STRING" id="4795.A0A225X0V5"/>
<keyword evidence="5" id="KW-1185">Reference proteome</keyword>
<dbReference type="InterPro" id="IPR058256">
    <property type="entry name" value="WLGC"/>
</dbReference>
<dbReference type="AlphaFoldDB" id="A0A225X0V5"/>
<proteinExistence type="predicted"/>
<dbReference type="InterPro" id="IPR032675">
    <property type="entry name" value="LRR_dom_sf"/>
</dbReference>
<dbReference type="OrthoDB" id="121131at2759"/>
<evidence type="ECO:0000259" key="3">
    <source>
        <dbReference type="Pfam" id="PF26605"/>
    </source>
</evidence>
<reference evidence="5" key="1">
    <citation type="submission" date="2017-03" db="EMBL/GenBank/DDBJ databases">
        <title>Phytopthora megakarya and P. palmivora, two closely related causual agents of cacao black pod achieved similar genome size and gene model numbers by different mechanisms.</title>
        <authorList>
            <person name="Ali S."/>
            <person name="Shao J."/>
            <person name="Larry D.J."/>
            <person name="Kronmiller B."/>
            <person name="Shen D."/>
            <person name="Strem M.D."/>
            <person name="Melnick R.L."/>
            <person name="Guiltinan M.J."/>
            <person name="Tyler B.M."/>
            <person name="Meinhardt L.W."/>
            <person name="Bailey B.A."/>
        </authorList>
    </citation>
    <scope>NUCLEOTIDE SEQUENCE [LARGE SCALE GENOMIC DNA]</scope>
    <source>
        <strain evidence="5">zdho120</strain>
    </source>
</reference>
<keyword evidence="2" id="KW-0732">Signal</keyword>
<feature type="signal peptide" evidence="2">
    <location>
        <begin position="1"/>
        <end position="17"/>
    </location>
</feature>
<feature type="transmembrane region" description="Helical" evidence="1">
    <location>
        <begin position="217"/>
        <end position="239"/>
    </location>
</feature>
<dbReference type="EMBL" id="NBNE01000096">
    <property type="protein sequence ID" value="OWZ22957.1"/>
    <property type="molecule type" value="Genomic_DNA"/>
</dbReference>
<dbReference type="Proteomes" id="UP000198211">
    <property type="component" value="Unassembled WGS sequence"/>
</dbReference>
<sequence>MVLLCLMWTTWLILLNSVPNAAVNRIMDTGAFDDGSFWLFVDSPPRIYRLAIVGLSSVGLGYLLILVKLLTKRRCVTRILPTTKSDRKVNARTNSIAETVNNIATTLNRTASRSLGSAALLVSNDSLARKRINLCVKFVDLALETAMLVQILEDGSPLGHVAGFAFIVVANAIGCALIMFFPSRTKLFESLVDLMYVTREGTVGYRRFTDTSFYNRFDLLIAVGYPIFTVWYCFSTFTFDRTKFAINLEVFPPGWRLETSAGSIADPTQTIIIYKILGSLRISSVLNFFTRVGINITLALKFFRASDLINNPSRQQGEVYPKQNGVAAATLVVFAVLLIVYTEESIRTSATVCRPHSECVTYAHRWTALECPCLALIDNEIAPKTYAEWTNPKNVTDKVAVLAATGDLQIIQLTNRNFAVIPNEIRGCTKMRYIQFIDLNYSRIRTKASQFINHRSLVYTQTKTIPVWMKELRKLEFLRIEGHPVGGGLVSLPDDIFDDMSVLTTLHMASNAALTHFPSVLGLTNLKLFAVATSFSLVELPAFDNLSNLERLVVVITPLLTRLPDLSAIKKLKSFVTMDRGAWCCNGFLGKCDLHNPLCDVHPVWGTPAATCLPANRMDLTASIATRDIAAKFAQSICGDVLRPADVQPLPAEDTMISCNGVLYHQCTFPGALEAICYNARFMGIACTPSKYPIEMRRRQIAQGVGDPCNPEYEAWLGCK</sequence>
<dbReference type="SUPFAM" id="SSF52058">
    <property type="entry name" value="L domain-like"/>
    <property type="match status" value="1"/>
</dbReference>
<feature type="transmembrane region" description="Helical" evidence="1">
    <location>
        <begin position="47"/>
        <end position="70"/>
    </location>
</feature>
<evidence type="ECO:0000313" key="4">
    <source>
        <dbReference type="EMBL" id="OWZ22957.1"/>
    </source>
</evidence>
<evidence type="ECO:0000256" key="1">
    <source>
        <dbReference type="SAM" id="Phobius"/>
    </source>
</evidence>
<organism evidence="4 5">
    <name type="scientific">Phytophthora megakarya</name>
    <dbReference type="NCBI Taxonomy" id="4795"/>
    <lineage>
        <taxon>Eukaryota</taxon>
        <taxon>Sar</taxon>
        <taxon>Stramenopiles</taxon>
        <taxon>Oomycota</taxon>
        <taxon>Peronosporomycetes</taxon>
        <taxon>Peronosporales</taxon>
        <taxon>Peronosporaceae</taxon>
        <taxon>Phytophthora</taxon>
    </lineage>
</organism>
<feature type="chain" id="PRO_5013370709" description="WLGC domain-containing protein" evidence="2">
    <location>
        <begin position="18"/>
        <end position="720"/>
    </location>
</feature>
<dbReference type="Gene3D" id="3.80.10.10">
    <property type="entry name" value="Ribonuclease Inhibitor"/>
    <property type="match status" value="1"/>
</dbReference>
<comment type="caution">
    <text evidence="4">The sequence shown here is derived from an EMBL/GenBank/DDBJ whole genome shotgun (WGS) entry which is preliminary data.</text>
</comment>
<keyword evidence="1" id="KW-0812">Transmembrane</keyword>
<keyword evidence="1" id="KW-1133">Transmembrane helix</keyword>
<feature type="transmembrane region" description="Helical" evidence="1">
    <location>
        <begin position="158"/>
        <end position="181"/>
    </location>
</feature>
<protein>
    <recommendedName>
        <fullName evidence="3">WLGC domain-containing protein</fullName>
    </recommendedName>
</protein>
<name>A0A225X0V5_9STRA</name>
<evidence type="ECO:0000313" key="5">
    <source>
        <dbReference type="Proteomes" id="UP000198211"/>
    </source>
</evidence>
<accession>A0A225X0V5</accession>
<gene>
    <name evidence="4" type="ORF">PHMEG_0002260</name>
</gene>